<evidence type="ECO:0000313" key="2">
    <source>
        <dbReference type="Proteomes" id="UP000001494"/>
    </source>
</evidence>
<gene>
    <name evidence="1" type="ordered locus">Zmob_0239</name>
</gene>
<proteinExistence type="predicted"/>
<sequence length="61" mass="7345">MSKENIIPQDVNNLLKDISQPDFSYRTYDNRNPVEWHNWPLLEKAADYIAWKNKQNVKNLK</sequence>
<dbReference type="EMBL" id="CP002850">
    <property type="protein sequence ID" value="AEH62091.1"/>
    <property type="molecule type" value="Genomic_DNA"/>
</dbReference>
<dbReference type="HOGENOM" id="CLU_2921881_0_0_5"/>
<evidence type="ECO:0000313" key="1">
    <source>
        <dbReference type="EMBL" id="AEH62091.1"/>
    </source>
</evidence>
<dbReference type="RefSeq" id="WP_011240915.1">
    <property type="nucleotide sequence ID" value="NC_017262.1"/>
</dbReference>
<dbReference type="GeneID" id="79903789"/>
<reference evidence="1 2" key="1">
    <citation type="journal article" date="2011" name="J. Bacteriol.">
        <title>Genome sequence of the ethanol-producing Zymomonas mobilis subsp. mobilis lectotype strain ATCC 10988.</title>
        <authorList>
            <person name="Pappas K.M."/>
            <person name="Kouvelis V.N."/>
            <person name="Saunders E."/>
            <person name="Brettin T.S."/>
            <person name="Bruce D."/>
            <person name="Detter C."/>
            <person name="Balakireva M."/>
            <person name="Han C.S."/>
            <person name="Savvakis G."/>
            <person name="Kyrpides N.C."/>
            <person name="Typas M.A."/>
        </authorList>
    </citation>
    <scope>NUCLEOTIDE SEQUENCE [LARGE SCALE GENOMIC DNA]</scope>
    <source>
        <strain evidence="2">ATCC 10988 / DSM 424 / CCUG 17860 / LMG 404 / NCIMB 8938 / NRRL B-806 / ZM1</strain>
    </source>
</reference>
<protein>
    <submittedName>
        <fullName evidence="1">Uncharacterized protein</fullName>
    </submittedName>
</protein>
<dbReference type="Proteomes" id="UP000001494">
    <property type="component" value="Chromosome"/>
</dbReference>
<accession>A0A0H3FZU8</accession>
<dbReference type="KEGG" id="zmm:Zmob_0239"/>
<dbReference type="AlphaFoldDB" id="A0A0H3FZU8"/>
<organism evidence="1 2">
    <name type="scientific">Zymomonas mobilis subsp. mobilis (strain ATCC 10988 / DSM 424 / LMG 404 / NCIMB 8938 / NRRL B-806 / ZM1)</name>
    <dbReference type="NCBI Taxonomy" id="555217"/>
    <lineage>
        <taxon>Bacteria</taxon>
        <taxon>Pseudomonadati</taxon>
        <taxon>Pseudomonadota</taxon>
        <taxon>Alphaproteobacteria</taxon>
        <taxon>Sphingomonadales</taxon>
        <taxon>Zymomonadaceae</taxon>
        <taxon>Zymomonas</taxon>
    </lineage>
</organism>
<dbReference type="OrthoDB" id="7596254at2"/>
<name>A0A0H3FZU8_ZYMMA</name>